<feature type="domain" description="Serine aminopeptidase S33" evidence="3">
    <location>
        <begin position="196"/>
        <end position="413"/>
    </location>
</feature>
<feature type="signal peptide" evidence="2">
    <location>
        <begin position="1"/>
        <end position="21"/>
    </location>
</feature>
<dbReference type="InterPro" id="IPR022742">
    <property type="entry name" value="Hydrolase_4"/>
</dbReference>
<proteinExistence type="predicted"/>
<dbReference type="SUPFAM" id="SSF53474">
    <property type="entry name" value="alpha/beta-Hydrolases"/>
    <property type="match status" value="1"/>
</dbReference>
<dbReference type="Pfam" id="PF12146">
    <property type="entry name" value="Hydrolase_4"/>
    <property type="match status" value="1"/>
</dbReference>
<gene>
    <name evidence="4" type="ORF">RF679_13560</name>
</gene>
<dbReference type="InterPro" id="IPR029058">
    <property type="entry name" value="AB_hydrolase_fold"/>
</dbReference>
<evidence type="ECO:0000259" key="3">
    <source>
        <dbReference type="Pfam" id="PF12146"/>
    </source>
</evidence>
<accession>A0ABY9REL5</accession>
<dbReference type="Gene3D" id="3.40.50.1820">
    <property type="entry name" value="alpha/beta hydrolase"/>
    <property type="match status" value="1"/>
</dbReference>
<evidence type="ECO:0000256" key="1">
    <source>
        <dbReference type="ARBA" id="ARBA00022801"/>
    </source>
</evidence>
<dbReference type="PROSITE" id="PS00708">
    <property type="entry name" value="PRO_ENDOPEP_SER"/>
    <property type="match status" value="1"/>
</dbReference>
<dbReference type="InterPro" id="IPR053145">
    <property type="entry name" value="AB_hydrolase_Est10"/>
</dbReference>
<organism evidence="4 5">
    <name type="scientific">Undibacterium cyanobacteriorum</name>
    <dbReference type="NCBI Taxonomy" id="3073561"/>
    <lineage>
        <taxon>Bacteria</taxon>
        <taxon>Pseudomonadati</taxon>
        <taxon>Pseudomonadota</taxon>
        <taxon>Betaproteobacteria</taxon>
        <taxon>Burkholderiales</taxon>
        <taxon>Oxalobacteraceae</taxon>
        <taxon>Undibacterium</taxon>
    </lineage>
</organism>
<keyword evidence="2" id="KW-0732">Signal</keyword>
<evidence type="ECO:0000313" key="4">
    <source>
        <dbReference type="EMBL" id="WMW79672.1"/>
    </source>
</evidence>
<dbReference type="RefSeq" id="WP_309481167.1">
    <property type="nucleotide sequence ID" value="NZ_CP133720.1"/>
</dbReference>
<sequence length="463" mass="50406">MKLTKVLLASSLVLLSGSALAEQPYGDWLGTLMGSLRIRVQINKADDGKSQVKLISIDQGNAVLMADSMTLEDNKMEFAISGLGASYKASWDQAAQQWRGEWSQAGQTMKLDLAAQKGEAPVPMKKNRPQVEAIKNAKPTYSETEIQFLGLDNSTSFAGTMCVPTGKGPFPGAVLVHGSGPNNRKEELFGHEIFTVIADHLCKKGVAVLRYDKRGVGASKGAYKTATTYDFADDAQAALQYMSKLPQVDGKRVGLIGHSEGGLIAPIVASRDKQTAFIVLLGGPGIAIDQLMVEQVRDGEKLEGKAAQAEQAAAKSRKLYDLMLAEKDVDALRTKMRDLLTSGGNMKENEIQAEIKMMTSPWFLTFIRMQPQDNLAKVTQPTLALNGELDFQVNAKSNLVGIRHAMKANKNLTAIELPKLNHLFQTSTTGAFSEYDKIEESVSPLALNTMSDWLVKQLKISKK</sequence>
<dbReference type="PANTHER" id="PTHR43265">
    <property type="entry name" value="ESTERASE ESTD"/>
    <property type="match status" value="1"/>
</dbReference>
<name>A0ABY9REL5_9BURK</name>
<evidence type="ECO:0000256" key="2">
    <source>
        <dbReference type="SAM" id="SignalP"/>
    </source>
</evidence>
<dbReference type="EMBL" id="CP133720">
    <property type="protein sequence ID" value="WMW79672.1"/>
    <property type="molecule type" value="Genomic_DNA"/>
</dbReference>
<dbReference type="InterPro" id="IPR002471">
    <property type="entry name" value="Pept_S9_AS"/>
</dbReference>
<reference evidence="4" key="1">
    <citation type="submission" date="2023-09" db="EMBL/GenBank/DDBJ databases">
        <title>Undibacterium sp. 20NA77.5 isolated from freshwater.</title>
        <authorList>
            <person name="Le V."/>
            <person name="Ko S.-R."/>
            <person name="Ahn C.-Y."/>
            <person name="Oh H.-M."/>
        </authorList>
    </citation>
    <scope>NUCLEOTIDE SEQUENCE</scope>
    <source>
        <strain evidence="4">20NA77.5</strain>
    </source>
</reference>
<dbReference type="PANTHER" id="PTHR43265:SF1">
    <property type="entry name" value="ESTERASE ESTD"/>
    <property type="match status" value="1"/>
</dbReference>
<keyword evidence="1 4" id="KW-0378">Hydrolase</keyword>
<keyword evidence="5" id="KW-1185">Reference proteome</keyword>
<dbReference type="Proteomes" id="UP001181355">
    <property type="component" value="Chromosome"/>
</dbReference>
<feature type="chain" id="PRO_5046762892" evidence="2">
    <location>
        <begin position="22"/>
        <end position="463"/>
    </location>
</feature>
<protein>
    <submittedName>
        <fullName evidence="4">Alpha/beta fold hydrolase</fullName>
    </submittedName>
</protein>
<evidence type="ECO:0000313" key="5">
    <source>
        <dbReference type="Proteomes" id="UP001181355"/>
    </source>
</evidence>
<dbReference type="GO" id="GO:0016787">
    <property type="term" value="F:hydrolase activity"/>
    <property type="evidence" value="ECO:0007669"/>
    <property type="project" value="UniProtKB-KW"/>
</dbReference>